<name>A0ABV9PYR5_9BACL</name>
<dbReference type="InterPro" id="IPR043519">
    <property type="entry name" value="NT_sf"/>
</dbReference>
<accession>A0ABV9PYR5</accession>
<keyword evidence="7" id="KW-0067">ATP-binding</keyword>
<comment type="cofactor">
    <cofactor evidence="1">
        <name>Mg(2+)</name>
        <dbReference type="ChEBI" id="CHEBI:18420"/>
    </cofactor>
</comment>
<gene>
    <name evidence="11" type="ORF">ACFO8Q_05580</name>
</gene>
<dbReference type="InterPro" id="IPR052038">
    <property type="entry name" value="Type-VII_TA_antitoxin"/>
</dbReference>
<evidence type="ECO:0000256" key="7">
    <source>
        <dbReference type="ARBA" id="ARBA00022840"/>
    </source>
</evidence>
<keyword evidence="3" id="KW-0808">Transferase</keyword>
<evidence type="ECO:0000256" key="8">
    <source>
        <dbReference type="ARBA" id="ARBA00022842"/>
    </source>
</evidence>
<keyword evidence="2" id="KW-1277">Toxin-antitoxin system</keyword>
<comment type="caution">
    <text evidence="11">The sequence shown here is derived from an EMBL/GenBank/DDBJ whole genome shotgun (WGS) entry which is preliminary data.</text>
</comment>
<dbReference type="Pfam" id="PF01909">
    <property type="entry name" value="NTP_transf_2"/>
    <property type="match status" value="1"/>
</dbReference>
<evidence type="ECO:0000313" key="11">
    <source>
        <dbReference type="EMBL" id="MFC4766838.1"/>
    </source>
</evidence>
<reference evidence="12" key="1">
    <citation type="journal article" date="2019" name="Int. J. Syst. Evol. Microbiol.">
        <title>The Global Catalogue of Microorganisms (GCM) 10K type strain sequencing project: providing services to taxonomists for standard genome sequencing and annotation.</title>
        <authorList>
            <consortium name="The Broad Institute Genomics Platform"/>
            <consortium name="The Broad Institute Genome Sequencing Center for Infectious Disease"/>
            <person name="Wu L."/>
            <person name="Ma J."/>
        </authorList>
    </citation>
    <scope>NUCLEOTIDE SEQUENCE [LARGE SCALE GENOMIC DNA]</scope>
    <source>
        <strain evidence="12">WYCCWR 12678</strain>
    </source>
</reference>
<evidence type="ECO:0000256" key="1">
    <source>
        <dbReference type="ARBA" id="ARBA00001946"/>
    </source>
</evidence>
<dbReference type="EMBL" id="JBHSHC010000033">
    <property type="protein sequence ID" value="MFC4766838.1"/>
    <property type="molecule type" value="Genomic_DNA"/>
</dbReference>
<evidence type="ECO:0000256" key="5">
    <source>
        <dbReference type="ARBA" id="ARBA00022723"/>
    </source>
</evidence>
<keyword evidence="8" id="KW-0460">Magnesium</keyword>
<dbReference type="PANTHER" id="PTHR33571">
    <property type="entry name" value="SSL8005 PROTEIN"/>
    <property type="match status" value="1"/>
</dbReference>
<protein>
    <submittedName>
        <fullName evidence="11">Nucleotidyltransferase family protein</fullName>
    </submittedName>
</protein>
<evidence type="ECO:0000256" key="2">
    <source>
        <dbReference type="ARBA" id="ARBA00022649"/>
    </source>
</evidence>
<evidence type="ECO:0000259" key="10">
    <source>
        <dbReference type="Pfam" id="PF01909"/>
    </source>
</evidence>
<dbReference type="InterPro" id="IPR002934">
    <property type="entry name" value="Polymerase_NTP_transf_dom"/>
</dbReference>
<comment type="similarity">
    <text evidence="9">Belongs to the MntA antitoxin family.</text>
</comment>
<keyword evidence="12" id="KW-1185">Reference proteome</keyword>
<dbReference type="SUPFAM" id="SSF81301">
    <property type="entry name" value="Nucleotidyltransferase"/>
    <property type="match status" value="1"/>
</dbReference>
<feature type="domain" description="Polymerase nucleotidyl transferase" evidence="10">
    <location>
        <begin position="16"/>
        <end position="94"/>
    </location>
</feature>
<keyword evidence="4" id="KW-0548">Nucleotidyltransferase</keyword>
<evidence type="ECO:0000256" key="3">
    <source>
        <dbReference type="ARBA" id="ARBA00022679"/>
    </source>
</evidence>
<dbReference type="Gene3D" id="3.30.460.10">
    <property type="entry name" value="Beta Polymerase, domain 2"/>
    <property type="match status" value="1"/>
</dbReference>
<evidence type="ECO:0000256" key="6">
    <source>
        <dbReference type="ARBA" id="ARBA00022741"/>
    </source>
</evidence>
<dbReference type="Proteomes" id="UP001596002">
    <property type="component" value="Unassembled WGS sequence"/>
</dbReference>
<keyword evidence="6" id="KW-0547">Nucleotide-binding</keyword>
<dbReference type="RefSeq" id="WP_380024732.1">
    <property type="nucleotide sequence ID" value="NZ_JBHSHC010000033.1"/>
</dbReference>
<dbReference type="CDD" id="cd05403">
    <property type="entry name" value="NT_KNTase_like"/>
    <property type="match status" value="1"/>
</dbReference>
<dbReference type="PANTHER" id="PTHR33571:SF12">
    <property type="entry name" value="BSL3053 PROTEIN"/>
    <property type="match status" value="1"/>
</dbReference>
<proteinExistence type="inferred from homology"/>
<keyword evidence="5" id="KW-0479">Metal-binding</keyword>
<evidence type="ECO:0000313" key="12">
    <source>
        <dbReference type="Proteomes" id="UP001596002"/>
    </source>
</evidence>
<evidence type="ECO:0000256" key="9">
    <source>
        <dbReference type="ARBA" id="ARBA00038276"/>
    </source>
</evidence>
<organism evidence="11 12">
    <name type="scientific">Effusibacillus consociatus</name>
    <dbReference type="NCBI Taxonomy" id="1117041"/>
    <lineage>
        <taxon>Bacteria</taxon>
        <taxon>Bacillati</taxon>
        <taxon>Bacillota</taxon>
        <taxon>Bacilli</taxon>
        <taxon>Bacillales</taxon>
        <taxon>Alicyclobacillaceae</taxon>
        <taxon>Effusibacillus</taxon>
    </lineage>
</organism>
<sequence>MSLLQKIQEERNSILEIASKHGAYNVRIFGSAARGEEKEESDIDLLVNFEEGRSLFDLIRFKQELEERFGYSVDIVTEKSLHPLIQNKVLGEAIQL</sequence>
<evidence type="ECO:0000256" key="4">
    <source>
        <dbReference type="ARBA" id="ARBA00022695"/>
    </source>
</evidence>